<gene>
    <name evidence="1" type="ORF">CLOBOL_00621</name>
</gene>
<evidence type="ECO:0000313" key="1">
    <source>
        <dbReference type="EMBL" id="EDP19185.1"/>
    </source>
</evidence>
<dbReference type="EMBL" id="ABCC02000009">
    <property type="protein sequence ID" value="EDP19185.1"/>
    <property type="molecule type" value="Genomic_DNA"/>
</dbReference>
<dbReference type="HOGENOM" id="CLU_3364135_0_0_9"/>
<reference evidence="1 2" key="2">
    <citation type="submission" date="2007-09" db="EMBL/GenBank/DDBJ databases">
        <title>Draft genome sequence of Clostridium bolteae (ATCC BAA-613).</title>
        <authorList>
            <person name="Sudarsanam P."/>
            <person name="Ley R."/>
            <person name="Guruge J."/>
            <person name="Turnbaugh P.J."/>
            <person name="Mahowald M."/>
            <person name="Liep D."/>
            <person name="Gordon J."/>
        </authorList>
    </citation>
    <scope>NUCLEOTIDE SEQUENCE [LARGE SCALE GENOMIC DNA]</scope>
    <source>
        <strain evidence="2">ATCC BAA-613 / DSM 15670 / CCUG 46953 / JCM 12243 / WAL 16351</strain>
    </source>
</reference>
<dbReference type="PaxDb" id="411902-CLOBOL_00621"/>
<sequence>MCADRFGICSTKIQSGNMPAYISGKETSYEKSSIN</sequence>
<comment type="caution">
    <text evidence="1">The sequence shown here is derived from an EMBL/GenBank/DDBJ whole genome shotgun (WGS) entry which is preliminary data.</text>
</comment>
<protein>
    <submittedName>
        <fullName evidence="1">Uncharacterized protein</fullName>
    </submittedName>
</protein>
<reference evidence="1 2" key="1">
    <citation type="submission" date="2007-08" db="EMBL/GenBank/DDBJ databases">
        <authorList>
            <person name="Fulton L."/>
            <person name="Clifton S."/>
            <person name="Fulton B."/>
            <person name="Xu J."/>
            <person name="Minx P."/>
            <person name="Pepin K.H."/>
            <person name="Johnson M."/>
            <person name="Thiruvilangam P."/>
            <person name="Bhonagiri V."/>
            <person name="Nash W.E."/>
            <person name="Mardis E.R."/>
            <person name="Wilson R.K."/>
        </authorList>
    </citation>
    <scope>NUCLEOTIDE SEQUENCE [LARGE SCALE GENOMIC DNA]</scope>
    <source>
        <strain evidence="2">ATCC BAA-613 / DSM 15670 / CCUG 46953 / JCM 12243 / WAL 16351</strain>
    </source>
</reference>
<accession>A8RI80</accession>
<dbReference type="AlphaFoldDB" id="A8RI80"/>
<name>A8RI80_ENTBW</name>
<dbReference type="Proteomes" id="UP000005396">
    <property type="component" value="Unassembled WGS sequence"/>
</dbReference>
<evidence type="ECO:0000313" key="2">
    <source>
        <dbReference type="Proteomes" id="UP000005396"/>
    </source>
</evidence>
<organism evidence="1 2">
    <name type="scientific">Enterocloster bolteae (strain ATCC BAA-613 / DSM 15670 / CCUG 46953 / JCM 12243 / WAL 16351)</name>
    <name type="common">Clostridium bolteae</name>
    <dbReference type="NCBI Taxonomy" id="411902"/>
    <lineage>
        <taxon>Bacteria</taxon>
        <taxon>Bacillati</taxon>
        <taxon>Bacillota</taxon>
        <taxon>Clostridia</taxon>
        <taxon>Lachnospirales</taxon>
        <taxon>Lachnospiraceae</taxon>
        <taxon>Enterocloster</taxon>
    </lineage>
</organism>
<proteinExistence type="predicted"/>